<reference evidence="2 3" key="1">
    <citation type="submission" date="2016-06" db="EMBL/GenBank/DDBJ databases">
        <authorList>
            <person name="Olsen C.W."/>
            <person name="Carey S."/>
            <person name="Hinshaw L."/>
            <person name="Karasin A.I."/>
        </authorList>
    </citation>
    <scope>NUCLEOTIDE SEQUENCE [LARGE SCALE GENOMIC DNA]</scope>
    <source>
        <strain evidence="2 3">LZ-22</strain>
    </source>
</reference>
<evidence type="ECO:0000313" key="2">
    <source>
        <dbReference type="EMBL" id="SDB88844.1"/>
    </source>
</evidence>
<proteinExistence type="predicted"/>
<keyword evidence="1" id="KW-0812">Transmembrane</keyword>
<gene>
    <name evidence="2" type="ORF">GA0111570_106135</name>
</gene>
<dbReference type="STRING" id="1577474.GA0111570_106135"/>
<accession>A0A1G6H3W6</accession>
<dbReference type="AlphaFoldDB" id="A0A1G6H3W6"/>
<evidence type="ECO:0000313" key="3">
    <source>
        <dbReference type="Proteomes" id="UP000199086"/>
    </source>
</evidence>
<keyword evidence="1" id="KW-1133">Transmembrane helix</keyword>
<keyword evidence="1" id="KW-0472">Membrane</keyword>
<dbReference type="InterPro" id="IPR022062">
    <property type="entry name" value="DUF3618"/>
</dbReference>
<evidence type="ECO:0000256" key="1">
    <source>
        <dbReference type="SAM" id="Phobius"/>
    </source>
</evidence>
<name>A0A1G6H3W6_9ACTN</name>
<dbReference type="Pfam" id="PF12277">
    <property type="entry name" value="DUF3618"/>
    <property type="match status" value="1"/>
</dbReference>
<feature type="transmembrane region" description="Helical" evidence="1">
    <location>
        <begin position="78"/>
        <end position="99"/>
    </location>
</feature>
<keyword evidence="3" id="KW-1185">Reference proteome</keyword>
<protein>
    <recommendedName>
        <fullName evidence="4">DUF3618 domain-containing protein</fullName>
    </recommendedName>
</protein>
<sequence length="130" mass="14147">MATETRERLYPRTEAQIKADIAEARARLAASIEQLAKEAQPKTLKNNAVDQVKAMADAQYQSVKGQFVDENGVRLDRVGMIAGSVAGVVATMLTLRGIYRGGQRRKVRRVARKQAAAIAAGPVKITVKRS</sequence>
<evidence type="ECO:0008006" key="4">
    <source>
        <dbReference type="Google" id="ProtNLM"/>
    </source>
</evidence>
<dbReference type="Proteomes" id="UP000199086">
    <property type="component" value="Unassembled WGS sequence"/>
</dbReference>
<dbReference type="EMBL" id="FMYF01000006">
    <property type="protein sequence ID" value="SDB88844.1"/>
    <property type="molecule type" value="Genomic_DNA"/>
</dbReference>
<dbReference type="RefSeq" id="WP_175557451.1">
    <property type="nucleotide sequence ID" value="NZ_FMYF01000006.1"/>
</dbReference>
<organism evidence="2 3">
    <name type="scientific">Raineyella antarctica</name>
    <dbReference type="NCBI Taxonomy" id="1577474"/>
    <lineage>
        <taxon>Bacteria</taxon>
        <taxon>Bacillati</taxon>
        <taxon>Actinomycetota</taxon>
        <taxon>Actinomycetes</taxon>
        <taxon>Propionibacteriales</taxon>
        <taxon>Propionibacteriaceae</taxon>
        <taxon>Raineyella</taxon>
    </lineage>
</organism>